<reference evidence="3" key="1">
    <citation type="submission" date="2011-07" db="EMBL/GenBank/DDBJ databases">
        <authorList>
            <consortium name="Caenorhabditis brenneri Sequencing and Analysis Consortium"/>
            <person name="Wilson R.K."/>
        </authorList>
    </citation>
    <scope>NUCLEOTIDE SEQUENCE [LARGE SCALE GENOMIC DNA]</scope>
    <source>
        <strain evidence="3">PB2801</strain>
    </source>
</reference>
<protein>
    <submittedName>
        <fullName evidence="2">Uncharacterized protein</fullName>
    </submittedName>
</protein>
<organism evidence="3">
    <name type="scientific">Caenorhabditis brenneri</name>
    <name type="common">Nematode worm</name>
    <dbReference type="NCBI Taxonomy" id="135651"/>
    <lineage>
        <taxon>Eukaryota</taxon>
        <taxon>Metazoa</taxon>
        <taxon>Ecdysozoa</taxon>
        <taxon>Nematoda</taxon>
        <taxon>Chromadorea</taxon>
        <taxon>Rhabditida</taxon>
        <taxon>Rhabditina</taxon>
        <taxon>Rhabditomorpha</taxon>
        <taxon>Rhabditoidea</taxon>
        <taxon>Rhabditidae</taxon>
        <taxon>Peloderinae</taxon>
        <taxon>Caenorhabditis</taxon>
    </lineage>
</organism>
<dbReference type="HOGENOM" id="CLU_875018_0_0_1"/>
<evidence type="ECO:0000313" key="2">
    <source>
        <dbReference type="EMBL" id="EGT30500.1"/>
    </source>
</evidence>
<dbReference type="eggNOG" id="ENOG502T4A3">
    <property type="taxonomic scope" value="Eukaryota"/>
</dbReference>
<sequence length="373" mass="43921">MARRVQLGYNNLQDQFEMFDEESVDFVQPEPEAERRRRIFIEENLEKELLMQQIANSEAAIHEQFVRGQSSPEEAERKLAIIYHGGMSQTGYIVNCWPPRPVTSHLFVEKLANVMHKDRILFMTEKIHEFRARPHYGSGPQDNSIVIIVESDGSINQIQKAGYFRRLPLIVIKESDLVNSRKDALNRQITQFENNRFNSILVCHQNLVAHSTVPFAKLNIFHQVTDNHIFFDFVRRLTVNSRLRKEPSDIFVPLNNFDKPAVVEYTAALLAARGEEISTDLLDFVEFKCWANKSQERQIFEEWARDVKQSNLSEESRVREILGIRVEFWWNNHETLRRCHQFVRPLKEIDQSPEDRPWQYSHRSEAENEVTRV</sequence>
<proteinExistence type="predicted"/>
<name>G0M725_CAEBE</name>
<dbReference type="OMA" id="IRVEFWW"/>
<dbReference type="EMBL" id="GL379786">
    <property type="protein sequence ID" value="EGT30500.1"/>
    <property type="molecule type" value="Genomic_DNA"/>
</dbReference>
<dbReference type="AlphaFoldDB" id="G0M725"/>
<dbReference type="InParanoid" id="G0M725"/>
<gene>
    <name evidence="2" type="ORF">CAEBREN_26222</name>
</gene>
<evidence type="ECO:0000256" key="1">
    <source>
        <dbReference type="SAM" id="MobiDB-lite"/>
    </source>
</evidence>
<accession>G0M725</accession>
<evidence type="ECO:0000313" key="3">
    <source>
        <dbReference type="Proteomes" id="UP000008068"/>
    </source>
</evidence>
<feature type="region of interest" description="Disordered" evidence="1">
    <location>
        <begin position="352"/>
        <end position="373"/>
    </location>
</feature>
<dbReference type="Proteomes" id="UP000008068">
    <property type="component" value="Unassembled WGS sequence"/>
</dbReference>
<keyword evidence="3" id="KW-1185">Reference proteome</keyword>